<dbReference type="STRING" id="1246637.MTBBW1_850059"/>
<dbReference type="Proteomes" id="UP000191931">
    <property type="component" value="Unassembled WGS sequence"/>
</dbReference>
<sequence>MAFLNIMPNYEYTKNSKYAIINTFSSQSLLAGRYPSKTSLTRLTCMVKVTKWHPKKVVSINISEYLRLPV</sequence>
<evidence type="ECO:0000313" key="2">
    <source>
        <dbReference type="Proteomes" id="UP000191931"/>
    </source>
</evidence>
<evidence type="ECO:0000313" key="1">
    <source>
        <dbReference type="EMBL" id="SLM33071.1"/>
    </source>
</evidence>
<proteinExistence type="predicted"/>
<protein>
    <submittedName>
        <fullName evidence="1">Uncharacterized protein</fullName>
    </submittedName>
</protein>
<organism evidence="1 2">
    <name type="scientific">Desulfamplus magnetovallimortis</name>
    <dbReference type="NCBI Taxonomy" id="1246637"/>
    <lineage>
        <taxon>Bacteria</taxon>
        <taxon>Pseudomonadati</taxon>
        <taxon>Thermodesulfobacteriota</taxon>
        <taxon>Desulfobacteria</taxon>
        <taxon>Desulfobacterales</taxon>
        <taxon>Desulfobacteraceae</taxon>
        <taxon>Desulfamplus</taxon>
    </lineage>
</organism>
<keyword evidence="2" id="KW-1185">Reference proteome</keyword>
<gene>
    <name evidence="1" type="ORF">MTBBW1_850059</name>
</gene>
<dbReference type="EMBL" id="FWEV01000331">
    <property type="protein sequence ID" value="SLM33071.1"/>
    <property type="molecule type" value="Genomic_DNA"/>
</dbReference>
<reference evidence="1 2" key="1">
    <citation type="submission" date="2017-03" db="EMBL/GenBank/DDBJ databases">
        <authorList>
            <person name="Afonso C.L."/>
            <person name="Miller P.J."/>
            <person name="Scott M.A."/>
            <person name="Spackman E."/>
            <person name="Goraichik I."/>
            <person name="Dimitrov K.M."/>
            <person name="Suarez D.L."/>
            <person name="Swayne D.E."/>
        </authorList>
    </citation>
    <scope>NUCLEOTIDE SEQUENCE [LARGE SCALE GENOMIC DNA]</scope>
    <source>
        <strain evidence="1">PRJEB14757</strain>
    </source>
</reference>
<accession>A0A1W1HKP7</accession>
<dbReference type="AlphaFoldDB" id="A0A1W1HKP7"/>
<name>A0A1W1HKP7_9BACT</name>